<dbReference type="PANTHER" id="PTHR35205">
    <property type="entry name" value="NB-ARC AND TPR DOMAIN PROTEIN"/>
    <property type="match status" value="1"/>
</dbReference>
<dbReference type="InterPro" id="IPR039448">
    <property type="entry name" value="Beta_helix"/>
</dbReference>
<dbReference type="InterPro" id="IPR056681">
    <property type="entry name" value="DUF7779"/>
</dbReference>
<dbReference type="SUPFAM" id="SSF48452">
    <property type="entry name" value="TPR-like"/>
    <property type="match status" value="1"/>
</dbReference>
<dbReference type="SUPFAM" id="SSF144232">
    <property type="entry name" value="HIT/MYND zinc finger-like"/>
    <property type="match status" value="1"/>
</dbReference>
<dbReference type="PANTHER" id="PTHR35205:SF1">
    <property type="entry name" value="ZU5 DOMAIN-CONTAINING PROTEIN"/>
    <property type="match status" value="1"/>
</dbReference>
<dbReference type="SUPFAM" id="SSF51126">
    <property type="entry name" value="Pectin lyase-like"/>
    <property type="match status" value="1"/>
</dbReference>
<accession>A0ABN8QYH2</accession>
<keyword evidence="6" id="KW-0175">Coiled coil</keyword>
<dbReference type="Pfam" id="PF25000">
    <property type="entry name" value="DUF7779"/>
    <property type="match status" value="1"/>
</dbReference>
<dbReference type="SMART" id="SM00710">
    <property type="entry name" value="PbH1"/>
    <property type="match status" value="6"/>
</dbReference>
<dbReference type="InterPro" id="IPR002893">
    <property type="entry name" value="Znf_MYND"/>
</dbReference>
<dbReference type="Gene3D" id="2.160.20.10">
    <property type="entry name" value="Single-stranded right-handed beta-helix, Pectin lyase-like"/>
    <property type="match status" value="1"/>
</dbReference>
<dbReference type="Gene3D" id="1.25.40.10">
    <property type="entry name" value="Tetratricopeptide repeat domain"/>
    <property type="match status" value="1"/>
</dbReference>
<dbReference type="PROSITE" id="PS50005">
    <property type="entry name" value="TPR"/>
    <property type="match status" value="2"/>
</dbReference>
<keyword evidence="1" id="KW-0479">Metal-binding</keyword>
<sequence length="1619" mass="183842">MRHGLRTADCGLRTKYKTRTTDYLDKNSLRRTNQYVLTVLQCISVSSFDLGENQKRWVVIGICLNRLLLPVLRDFVGQHMPKHYASLKSAHGIDTQVYGSHLPQDGTSQLNYGSINNNWGNFKKKVRSYDYKVGTAVDLAKVYLESHMAKFTGFDNTCDLSAVLGILERASTFSAYIRKSAKDMRSNVRNEWGHCNFDHWTDLKFLHCFQVMETMVRSLGLPKADEQKTLAEIRDWEKKGLNLCMGCPVDNDLMKFISVEVTNLEKEVANIKQYSSDEANKITAALQTTRDEVDKVHERITDIEKQMETDRKERLEKQEALSSDIEDISNTLAKLDKSVDVNKEDISQLKEKQSDLNTTVSTITDDQARLTEEIGALKIEHSQLDARVKALENGSFKITNAKIFQVPSRNRCFCGRDRELEAIAAQLKHSQNGCIHSAICGLGGVGKTSLAVEFLWQQKGEYPGGIFWISGENNDLFQRSVCEMARQIGTFENDFDNSLSSTLEWLGKREELWCLVVDNLDELEMSAEMRKLLTGHWKHVARGHIIITTRREVSEVGEDTGIDEQCCIDLKCLTEEEGIYFLRKRTGKDEGEDNDLRELVRELGGLPLALDQAGAYIRWVKQSVKEYVKKYRKQKLLLLKKKKAQLFVENTSPERLAVHTTWTLNFHHISRISKEMELGEFPIRFMQVCAFYGPDDIPYQLVNEGLKEDCSSAEESGLWDQAAIVSLLTNFSLFQRFESESFSVHRLVQEVIRSQMEKEQTELVLSRAVCVLHHALKNTRSPAEVCESFVEDAVFSVDNPPSLHLWGKLALHSTYLQEHLRNYSSKHKESVHTLLYTEKTVRVFNEASIFFSVSQEKVKAQEIQKLKLDFLVNITKSTTEDGTKPFKYFINIPLKDKEYKVISHCMRQPSPEDNSPDVAETSRTEMEDKANQIREQGNLAVKRSEFEEASELYSTAIKLKVDDWRLFANRALCYLKLGRPQQALEDCEKCLSLKPYNSKALQRKIWALHDLINKGATHLSGQKIATMAVAVYFHPNLRTEVTFCEMFPEVRALSPIEIRNETQLAFALMMRKGNETFLLREGKYNLKNFAVLTNLQMVGLERQVVLNCIESCVLHESKCYFENITFPKGSSGIMCQGKDAAIHINQCECSGGFVSCEDSRECNGGPGCIAVSLGKPVCDRTDKFGDPGSVSGVAGFPGILITYGSYALIENCVIQNCGGGGALVACEGSYLEVRKCEILKNHQAGLEAREGGQLFAFKNRIFSNGYHGILIGPNAGECGVNENKVFENAKEGIFVGRTEHKIVVRNNDVHHNRLFGISLEEDPCLLVSNNRIFENGFWGIHAQLRTSAKITKNVISGNKCGGIFIRVNYSGRVYLHSNIVRDHSGPWLFGEYAKRGEFPIENGLLSDTPPPPGEKNIYCNPPILYRNKEFNNKEGIYHPKKVVERLHDVCTFCRGSRHKEKRLIKCSTCQIASYCSKECQSRHFHAHEALCKALKSRYSITFDETSLRRNRWAPIYGIHVKGSGTGPELKLNSREKFIIKIQTQTQNGHPKQLLHVYDQSRTLECDIQSPEIFNIIMECGVLGSFDKFTSKKVFFWASFAEGGKKLTIYLDQLAEYQEW</sequence>
<dbReference type="Gene3D" id="3.40.50.300">
    <property type="entry name" value="P-loop containing nucleotide triphosphate hydrolases"/>
    <property type="match status" value="1"/>
</dbReference>
<dbReference type="Pfam" id="PF13229">
    <property type="entry name" value="Beta_helix"/>
    <property type="match status" value="2"/>
</dbReference>
<dbReference type="Gene3D" id="1.20.5.300">
    <property type="match status" value="1"/>
</dbReference>
<dbReference type="InterPro" id="IPR027417">
    <property type="entry name" value="P-loop_NTPase"/>
</dbReference>
<organism evidence="8 9">
    <name type="scientific">Porites evermanni</name>
    <dbReference type="NCBI Taxonomy" id="104178"/>
    <lineage>
        <taxon>Eukaryota</taxon>
        <taxon>Metazoa</taxon>
        <taxon>Cnidaria</taxon>
        <taxon>Anthozoa</taxon>
        <taxon>Hexacorallia</taxon>
        <taxon>Scleractinia</taxon>
        <taxon>Fungiina</taxon>
        <taxon>Poritidae</taxon>
        <taxon>Porites</taxon>
    </lineage>
</organism>
<feature type="domain" description="MYND-type" evidence="7">
    <location>
        <begin position="1450"/>
        <end position="1491"/>
    </location>
</feature>
<dbReference type="Proteomes" id="UP001159427">
    <property type="component" value="Unassembled WGS sequence"/>
</dbReference>
<feature type="repeat" description="TPR" evidence="5">
    <location>
        <begin position="930"/>
        <end position="963"/>
    </location>
</feature>
<evidence type="ECO:0000256" key="5">
    <source>
        <dbReference type="PROSITE-ProRule" id="PRU00339"/>
    </source>
</evidence>
<dbReference type="InterPro" id="IPR012334">
    <property type="entry name" value="Pectin_lyas_fold"/>
</dbReference>
<proteinExistence type="predicted"/>
<evidence type="ECO:0000313" key="9">
    <source>
        <dbReference type="Proteomes" id="UP001159427"/>
    </source>
</evidence>
<evidence type="ECO:0000256" key="6">
    <source>
        <dbReference type="SAM" id="Coils"/>
    </source>
</evidence>
<reference evidence="8 9" key="1">
    <citation type="submission" date="2022-05" db="EMBL/GenBank/DDBJ databases">
        <authorList>
            <consortium name="Genoscope - CEA"/>
            <person name="William W."/>
        </authorList>
    </citation>
    <scope>NUCLEOTIDE SEQUENCE [LARGE SCALE GENOMIC DNA]</scope>
</reference>
<dbReference type="SMART" id="SM00028">
    <property type="entry name" value="TPR"/>
    <property type="match status" value="2"/>
</dbReference>
<comment type="caution">
    <text evidence="8">The sequence shown here is derived from an EMBL/GenBank/DDBJ whole genome shotgun (WGS) entry which is preliminary data.</text>
</comment>
<dbReference type="SUPFAM" id="SSF52540">
    <property type="entry name" value="P-loop containing nucleoside triphosphate hydrolases"/>
    <property type="match status" value="1"/>
</dbReference>
<dbReference type="InterPro" id="IPR019734">
    <property type="entry name" value="TPR_rpt"/>
</dbReference>
<evidence type="ECO:0000259" key="7">
    <source>
        <dbReference type="PROSITE" id="PS50865"/>
    </source>
</evidence>
<dbReference type="InterPro" id="IPR006626">
    <property type="entry name" value="PbH1"/>
</dbReference>
<keyword evidence="2 4" id="KW-0863">Zinc-finger</keyword>
<gene>
    <name evidence="8" type="ORF">PEVE_00007432</name>
</gene>
<dbReference type="Pfam" id="PF00515">
    <property type="entry name" value="TPR_1"/>
    <property type="match status" value="1"/>
</dbReference>
<evidence type="ECO:0000256" key="2">
    <source>
        <dbReference type="ARBA" id="ARBA00022771"/>
    </source>
</evidence>
<evidence type="ECO:0000313" key="8">
    <source>
        <dbReference type="EMBL" id="CAH3170752.1"/>
    </source>
</evidence>
<keyword evidence="3" id="KW-0862">Zinc</keyword>
<dbReference type="EMBL" id="CALNXI010001498">
    <property type="protein sequence ID" value="CAH3170752.1"/>
    <property type="molecule type" value="Genomic_DNA"/>
</dbReference>
<dbReference type="Pfam" id="PF01753">
    <property type="entry name" value="zf-MYND"/>
    <property type="match status" value="1"/>
</dbReference>
<keyword evidence="9" id="KW-1185">Reference proteome</keyword>
<evidence type="ECO:0000256" key="1">
    <source>
        <dbReference type="ARBA" id="ARBA00022723"/>
    </source>
</evidence>
<feature type="coiled-coil region" evidence="6">
    <location>
        <begin position="286"/>
        <end position="352"/>
    </location>
</feature>
<evidence type="ECO:0000256" key="3">
    <source>
        <dbReference type="ARBA" id="ARBA00022833"/>
    </source>
</evidence>
<dbReference type="PROSITE" id="PS50865">
    <property type="entry name" value="ZF_MYND_2"/>
    <property type="match status" value="1"/>
</dbReference>
<feature type="repeat" description="TPR" evidence="5">
    <location>
        <begin position="964"/>
        <end position="997"/>
    </location>
</feature>
<keyword evidence="5" id="KW-0802">TPR repeat</keyword>
<name>A0ABN8QYH2_9CNID</name>
<protein>
    <recommendedName>
        <fullName evidence="7">MYND-type domain-containing protein</fullName>
    </recommendedName>
</protein>
<dbReference type="InterPro" id="IPR011050">
    <property type="entry name" value="Pectin_lyase_fold/virulence"/>
</dbReference>
<dbReference type="InterPro" id="IPR011990">
    <property type="entry name" value="TPR-like_helical_dom_sf"/>
</dbReference>
<evidence type="ECO:0000256" key="4">
    <source>
        <dbReference type="PROSITE-ProRule" id="PRU00134"/>
    </source>
</evidence>
<dbReference type="Gene3D" id="6.10.140.2220">
    <property type="match status" value="1"/>
</dbReference>